<proteinExistence type="predicted"/>
<evidence type="ECO:0000313" key="3">
    <source>
        <dbReference type="RefSeq" id="XP_014670415.1"/>
    </source>
</evidence>
<keyword evidence="1" id="KW-1185">Reference proteome</keyword>
<dbReference type="RefSeq" id="XP_014670414.1">
    <property type="nucleotide sequence ID" value="XM_014814928.1"/>
</dbReference>
<reference evidence="2 3" key="1">
    <citation type="submission" date="2025-05" db="UniProtKB">
        <authorList>
            <consortium name="RefSeq"/>
        </authorList>
    </citation>
    <scope>IDENTIFICATION</scope>
</reference>
<dbReference type="Proteomes" id="UP000695022">
    <property type="component" value="Unplaced"/>
</dbReference>
<accession>A0ABM1EDZ5</accession>
<dbReference type="RefSeq" id="XP_014670416.1">
    <property type="nucleotide sequence ID" value="XM_014814930.1"/>
</dbReference>
<name>A0ABM1EDZ5_PRICU</name>
<dbReference type="GeneID" id="106811344"/>
<organism evidence="1 4">
    <name type="scientific">Priapulus caudatus</name>
    <name type="common">Priapulid worm</name>
    <dbReference type="NCBI Taxonomy" id="37621"/>
    <lineage>
        <taxon>Eukaryota</taxon>
        <taxon>Metazoa</taxon>
        <taxon>Ecdysozoa</taxon>
        <taxon>Scalidophora</taxon>
        <taxon>Priapulida</taxon>
        <taxon>Priapulimorpha</taxon>
        <taxon>Priapulimorphida</taxon>
        <taxon>Priapulidae</taxon>
        <taxon>Priapulus</taxon>
    </lineage>
</organism>
<gene>
    <name evidence="2 3 4" type="primary">LOC106811344</name>
</gene>
<evidence type="ECO:0000313" key="1">
    <source>
        <dbReference type="Proteomes" id="UP000695022"/>
    </source>
</evidence>
<evidence type="ECO:0000313" key="2">
    <source>
        <dbReference type="RefSeq" id="XP_014670414.1"/>
    </source>
</evidence>
<evidence type="ECO:0000313" key="4">
    <source>
        <dbReference type="RefSeq" id="XP_014670416.1"/>
    </source>
</evidence>
<dbReference type="RefSeq" id="XP_014670415.1">
    <property type="nucleotide sequence ID" value="XM_014814929.1"/>
</dbReference>
<sequence length="92" mass="10645">MEAEKVDLGDGVVIEVVTTAWNTVQDHWRNHACFWNILEAAVPVVFHEKFMRSPDVPSTILETFNKESYHHGECLIFSGRRRGICAFQWIQV</sequence>
<protein>
    <submittedName>
        <fullName evidence="2">Uncharacterized protein LOC106811344 isoform X2</fullName>
    </submittedName>
    <submittedName>
        <fullName evidence="3">Uncharacterized protein LOC106811344 isoform X3</fullName>
    </submittedName>
    <submittedName>
        <fullName evidence="4">Uncharacterized protein LOC106811344 isoform X4</fullName>
    </submittedName>
</protein>